<evidence type="ECO:0000313" key="1">
    <source>
        <dbReference type="EMBL" id="MCP9612485.1"/>
    </source>
</evidence>
<reference evidence="1 2" key="1">
    <citation type="submission" date="2022-07" db="EMBL/GenBank/DDBJ databases">
        <title>Fecal culturing of patients with breast cancer.</title>
        <authorList>
            <person name="Teng N.M.Y."/>
            <person name="Kiu R."/>
            <person name="Evans R."/>
            <person name="Baker D.J."/>
            <person name="Zenner C."/>
            <person name="Robinson S.D."/>
            <person name="Hall L.J."/>
        </authorList>
    </citation>
    <scope>NUCLEOTIDE SEQUENCE [LARGE SCALE GENOMIC DNA]</scope>
    <source>
        <strain evidence="1 2">LH1063</strain>
    </source>
</reference>
<organism evidence="1 2">
    <name type="scientific">Coprobacter tertius</name>
    <dbReference type="NCBI Taxonomy" id="2944915"/>
    <lineage>
        <taxon>Bacteria</taxon>
        <taxon>Pseudomonadati</taxon>
        <taxon>Bacteroidota</taxon>
        <taxon>Bacteroidia</taxon>
        <taxon>Bacteroidales</taxon>
        <taxon>Barnesiellaceae</taxon>
        <taxon>Coprobacter</taxon>
    </lineage>
</organism>
<gene>
    <name evidence="1" type="ORF">NMU02_10320</name>
</gene>
<accession>A0ABT1MIP6</accession>
<dbReference type="EMBL" id="JANDHW010000010">
    <property type="protein sequence ID" value="MCP9612485.1"/>
    <property type="molecule type" value="Genomic_DNA"/>
</dbReference>
<evidence type="ECO:0000313" key="2">
    <source>
        <dbReference type="Proteomes" id="UP001205603"/>
    </source>
</evidence>
<evidence type="ECO:0008006" key="3">
    <source>
        <dbReference type="Google" id="ProtNLM"/>
    </source>
</evidence>
<protein>
    <recommendedName>
        <fullName evidence="3">FG-GAP repeat</fullName>
    </recommendedName>
</protein>
<comment type="caution">
    <text evidence="1">The sequence shown here is derived from an EMBL/GenBank/DDBJ whole genome shotgun (WGS) entry which is preliminary data.</text>
</comment>
<proteinExistence type="predicted"/>
<sequence length="248" mass="27917">MKEKNKSGRLIAVLMLVYICVPVFSKLVSNPKVEDVSKPVDIQIVLFAQYPKSLLPELQRMQSEEWYDFYPDTATGEYYLQQADIHAEIDSYNECWDDSTITLCSARNSLFLIRGLKPDGLSVKTIYLPENGILTERNQSSFCFGGREYAFNIKVREGSPIWAEKIEVYFGEKDSESQQWVTTLAHIEDTGKAQVLWLGDLDRDGKPDFILDTSDLYEEVGVALYLSSAAENGEKAGLAATASYSTDC</sequence>
<name>A0ABT1MIP6_9BACT</name>
<keyword evidence="2" id="KW-1185">Reference proteome</keyword>
<dbReference type="Proteomes" id="UP001205603">
    <property type="component" value="Unassembled WGS sequence"/>
</dbReference>
<dbReference type="RefSeq" id="WP_255027799.1">
    <property type="nucleotide sequence ID" value="NZ_JANDHW010000010.1"/>
</dbReference>